<comment type="caution">
    <text evidence="2">The sequence shown here is derived from an EMBL/GenBank/DDBJ whole genome shotgun (WGS) entry which is preliminary data.</text>
</comment>
<dbReference type="PANTHER" id="PTHR35546">
    <property type="entry name" value="F-BOX PROTEIN INTERACTION DOMAIN PROTEIN-RELATED"/>
    <property type="match status" value="1"/>
</dbReference>
<reference evidence="2" key="1">
    <citation type="submission" date="2022-02" db="EMBL/GenBank/DDBJ databases">
        <authorList>
            <person name="Henning P.M."/>
            <person name="McCubbin A.G."/>
            <person name="Shore J.S."/>
        </authorList>
    </citation>
    <scope>NUCLEOTIDE SEQUENCE</scope>
    <source>
        <strain evidence="2">F60SS</strain>
        <tissue evidence="2">Leaves</tissue>
    </source>
</reference>
<proteinExistence type="predicted"/>
<dbReference type="InterPro" id="IPR036047">
    <property type="entry name" value="F-box-like_dom_sf"/>
</dbReference>
<dbReference type="OrthoDB" id="813179at2759"/>
<dbReference type="Gene3D" id="1.20.1280.50">
    <property type="match status" value="1"/>
</dbReference>
<dbReference type="Pfam" id="PF00646">
    <property type="entry name" value="F-box"/>
    <property type="match status" value="1"/>
</dbReference>
<dbReference type="SMART" id="SM00256">
    <property type="entry name" value="FBOX"/>
    <property type="match status" value="1"/>
</dbReference>
<dbReference type="Pfam" id="PF24750">
    <property type="entry name" value="b-prop_At3g26010-like"/>
    <property type="match status" value="1"/>
</dbReference>
<name>A0A9Q0FWZ4_9ROSI</name>
<dbReference type="Proteomes" id="UP001141552">
    <property type="component" value="Unassembled WGS sequence"/>
</dbReference>
<feature type="domain" description="F-box" evidence="1">
    <location>
        <begin position="149"/>
        <end position="190"/>
    </location>
</feature>
<protein>
    <recommendedName>
        <fullName evidence="1">F-box domain-containing protein</fullName>
    </recommendedName>
</protein>
<organism evidence="2 3">
    <name type="scientific">Turnera subulata</name>
    <dbReference type="NCBI Taxonomy" id="218843"/>
    <lineage>
        <taxon>Eukaryota</taxon>
        <taxon>Viridiplantae</taxon>
        <taxon>Streptophyta</taxon>
        <taxon>Embryophyta</taxon>
        <taxon>Tracheophyta</taxon>
        <taxon>Spermatophyta</taxon>
        <taxon>Magnoliopsida</taxon>
        <taxon>eudicotyledons</taxon>
        <taxon>Gunneridae</taxon>
        <taxon>Pentapetalae</taxon>
        <taxon>rosids</taxon>
        <taxon>fabids</taxon>
        <taxon>Malpighiales</taxon>
        <taxon>Passifloraceae</taxon>
        <taxon>Turnera</taxon>
    </lineage>
</organism>
<evidence type="ECO:0000313" key="2">
    <source>
        <dbReference type="EMBL" id="KAJ4839123.1"/>
    </source>
</evidence>
<dbReference type="EMBL" id="JAKUCV010003392">
    <property type="protein sequence ID" value="KAJ4839123.1"/>
    <property type="molecule type" value="Genomic_DNA"/>
</dbReference>
<evidence type="ECO:0000313" key="3">
    <source>
        <dbReference type="Proteomes" id="UP001141552"/>
    </source>
</evidence>
<sequence length="583" mass="66446">MLSSDGNKGLAWFYVLSSLSSLPSTWFLSPSSDLSNFSVDDNMLVEILRRLPSLQWERVGEVVGKIPCDFVAGLFFNSPPGYTPIVANTNPYSAIVARFSICSLESSSRSVSLLASMSSDGNNKRRRVLVPCSSSWLPSPSSDVSDFWMDDYMLVEILCRLPSINWVVRCMSVSKRWYHLISSHYFLRRFINHHLINAANAQEEEEEEDDDHDSEGKNNVLANYRNCFFNVIYGYTDYAPSLPPPLHSQRTHTYHYRYVLPNQDLPLFRKLGFDFSYLSPIEEDFEILTAYNDLLLCSTHVLGKYRQMYLCNPFTKQWVALPLTLEGPGGFGKHTGLVCEPHCVKIGKENEYTLNSQYRYRVVSIQKGFREVATINIYTSETGQWCRFPLADALQRVRNGSLLSNVVTLNGKLHWYNGEVVVAFDPFNTSKTRFIQVSPDIQYYSPAGDRTPSYSLSVCRDSLRLLKVHSPPGFHCTAMVWELKDYKSGTWSLEHKVNLNSVMQEYNLHVSGLSCHPTDPDIIYFMEQCDAIHCNLQTGEWEIVGHIPRSNRMTKSTSRVLPIVLPLWPTPIPALPPQDFPSV</sequence>
<dbReference type="InterPro" id="IPR055290">
    <property type="entry name" value="At3g26010-like"/>
</dbReference>
<reference evidence="2" key="2">
    <citation type="journal article" date="2023" name="Plants (Basel)">
        <title>Annotation of the Turnera subulata (Passifloraceae) Draft Genome Reveals the S-Locus Evolved after the Divergence of Turneroideae from Passifloroideae in a Stepwise Manner.</title>
        <authorList>
            <person name="Henning P.M."/>
            <person name="Roalson E.H."/>
            <person name="Mir W."/>
            <person name="McCubbin A.G."/>
            <person name="Shore J.S."/>
        </authorList>
    </citation>
    <scope>NUCLEOTIDE SEQUENCE</scope>
    <source>
        <strain evidence="2">F60SS</strain>
    </source>
</reference>
<evidence type="ECO:0000259" key="1">
    <source>
        <dbReference type="SMART" id="SM00256"/>
    </source>
</evidence>
<gene>
    <name evidence="2" type="ORF">Tsubulata_042709</name>
</gene>
<dbReference type="PANTHER" id="PTHR35546:SF128">
    <property type="entry name" value="F-BOX ASSOCIATED DOMAIN-CONTAINING PROTEIN"/>
    <property type="match status" value="1"/>
</dbReference>
<dbReference type="InterPro" id="IPR001810">
    <property type="entry name" value="F-box_dom"/>
</dbReference>
<dbReference type="SUPFAM" id="SSF81383">
    <property type="entry name" value="F-box domain"/>
    <property type="match status" value="1"/>
</dbReference>
<dbReference type="InterPro" id="IPR056592">
    <property type="entry name" value="Beta-prop_At3g26010-like"/>
</dbReference>
<dbReference type="AlphaFoldDB" id="A0A9Q0FWZ4"/>
<keyword evidence="3" id="KW-1185">Reference proteome</keyword>
<accession>A0A9Q0FWZ4</accession>